<dbReference type="AlphaFoldDB" id="A0A160INC2"/>
<dbReference type="InterPro" id="IPR025664">
    <property type="entry name" value="Spore_III_AC/AD"/>
</dbReference>
<dbReference type="Pfam" id="PF06686">
    <property type="entry name" value="SpoIIIAC"/>
    <property type="match status" value="1"/>
</dbReference>
<dbReference type="InterPro" id="IPR009570">
    <property type="entry name" value="Spore_III_AC"/>
</dbReference>
<keyword evidence="2" id="KW-1185">Reference proteome</keyword>
<dbReference type="NCBIfam" id="TIGR02848">
    <property type="entry name" value="spore_III_AC"/>
    <property type="match status" value="1"/>
</dbReference>
<dbReference type="KEGG" id="fpn:ABE65_013845"/>
<reference evidence="1 2" key="1">
    <citation type="submission" date="2016-04" db="EMBL/GenBank/DDBJ databases">
        <title>Complete genome sequence of Fictibacillus phosphorivorans G25-29, a strain toxic to nematodes.</title>
        <authorList>
            <person name="Zheng Z."/>
        </authorList>
    </citation>
    <scope>NUCLEOTIDE SEQUENCE [LARGE SCALE GENOMIC DNA]</scope>
    <source>
        <strain evidence="1 2">G25-29</strain>
    </source>
</reference>
<name>A0A160INC2_9BACL</name>
<dbReference type="OrthoDB" id="9800383at2"/>
<protein>
    <submittedName>
        <fullName evidence="1">Stage III sporulation protein AC</fullName>
    </submittedName>
</protein>
<sequence>MGLDVNAVFQIAGLGIIVAMLHTVLKMIGKEDYAHWVTLLGFVVALFMVITLLDDLFQKVKGVFLFQN</sequence>
<dbReference type="RefSeq" id="WP_066290831.1">
    <property type="nucleotide sequence ID" value="NZ_CP015378.1"/>
</dbReference>
<accession>A0A160INC2</accession>
<dbReference type="Proteomes" id="UP000076623">
    <property type="component" value="Chromosome"/>
</dbReference>
<gene>
    <name evidence="1" type="ORF">ABE65_013845</name>
</gene>
<proteinExistence type="predicted"/>
<dbReference type="EMBL" id="CP015378">
    <property type="protein sequence ID" value="ANC77821.1"/>
    <property type="molecule type" value="Genomic_DNA"/>
</dbReference>
<dbReference type="STRING" id="1221500.ABE65_013845"/>
<evidence type="ECO:0000313" key="1">
    <source>
        <dbReference type="EMBL" id="ANC77821.1"/>
    </source>
</evidence>
<organism evidence="1 2">
    <name type="scientific">Fictibacillus phosphorivorans</name>
    <dbReference type="NCBI Taxonomy" id="1221500"/>
    <lineage>
        <taxon>Bacteria</taxon>
        <taxon>Bacillati</taxon>
        <taxon>Bacillota</taxon>
        <taxon>Bacilli</taxon>
        <taxon>Bacillales</taxon>
        <taxon>Fictibacillaceae</taxon>
        <taxon>Fictibacillus</taxon>
    </lineage>
</organism>
<evidence type="ECO:0000313" key="2">
    <source>
        <dbReference type="Proteomes" id="UP000076623"/>
    </source>
</evidence>